<name>A0ABQ5F8K8_9ASTR</name>
<comment type="caution">
    <text evidence="2">The sequence shown here is derived from an EMBL/GenBank/DDBJ whole genome shotgun (WGS) entry which is preliminary data.</text>
</comment>
<keyword evidence="3" id="KW-1185">Reference proteome</keyword>
<feature type="region of interest" description="Disordered" evidence="1">
    <location>
        <begin position="359"/>
        <end position="406"/>
    </location>
</feature>
<dbReference type="Proteomes" id="UP001151760">
    <property type="component" value="Unassembled WGS sequence"/>
</dbReference>
<evidence type="ECO:0000256" key="1">
    <source>
        <dbReference type="SAM" id="MobiDB-lite"/>
    </source>
</evidence>
<feature type="compositionally biased region" description="Basic and acidic residues" evidence="1">
    <location>
        <begin position="359"/>
        <end position="369"/>
    </location>
</feature>
<proteinExistence type="predicted"/>
<feature type="compositionally biased region" description="Basic and acidic residues" evidence="1">
    <location>
        <begin position="13"/>
        <end position="23"/>
    </location>
</feature>
<gene>
    <name evidence="2" type="ORF">Tco_1002741</name>
</gene>
<protein>
    <recommendedName>
        <fullName evidence="4">Reverse transcriptase domain-containing protein</fullName>
    </recommendedName>
</protein>
<evidence type="ECO:0008006" key="4">
    <source>
        <dbReference type="Google" id="ProtNLM"/>
    </source>
</evidence>
<organism evidence="2 3">
    <name type="scientific">Tanacetum coccineum</name>
    <dbReference type="NCBI Taxonomy" id="301880"/>
    <lineage>
        <taxon>Eukaryota</taxon>
        <taxon>Viridiplantae</taxon>
        <taxon>Streptophyta</taxon>
        <taxon>Embryophyta</taxon>
        <taxon>Tracheophyta</taxon>
        <taxon>Spermatophyta</taxon>
        <taxon>Magnoliopsida</taxon>
        <taxon>eudicotyledons</taxon>
        <taxon>Gunneridae</taxon>
        <taxon>Pentapetalae</taxon>
        <taxon>asterids</taxon>
        <taxon>campanulids</taxon>
        <taxon>Asterales</taxon>
        <taxon>Asteraceae</taxon>
        <taxon>Asteroideae</taxon>
        <taxon>Anthemideae</taxon>
        <taxon>Anthemidinae</taxon>
        <taxon>Tanacetum</taxon>
    </lineage>
</organism>
<reference evidence="2" key="2">
    <citation type="submission" date="2022-01" db="EMBL/GenBank/DDBJ databases">
        <authorList>
            <person name="Yamashiro T."/>
            <person name="Shiraishi A."/>
            <person name="Satake H."/>
            <person name="Nakayama K."/>
        </authorList>
    </citation>
    <scope>NUCLEOTIDE SEQUENCE</scope>
</reference>
<evidence type="ECO:0000313" key="2">
    <source>
        <dbReference type="EMBL" id="GJT59208.1"/>
    </source>
</evidence>
<feature type="region of interest" description="Disordered" evidence="1">
    <location>
        <begin position="188"/>
        <end position="207"/>
    </location>
</feature>
<feature type="compositionally biased region" description="Polar residues" evidence="1">
    <location>
        <begin position="439"/>
        <end position="448"/>
    </location>
</feature>
<feature type="region of interest" description="Disordered" evidence="1">
    <location>
        <begin position="1"/>
        <end position="23"/>
    </location>
</feature>
<accession>A0ABQ5F8K8</accession>
<evidence type="ECO:0000313" key="3">
    <source>
        <dbReference type="Proteomes" id="UP001151760"/>
    </source>
</evidence>
<feature type="compositionally biased region" description="Low complexity" evidence="1">
    <location>
        <begin position="370"/>
        <end position="381"/>
    </location>
</feature>
<dbReference type="EMBL" id="BQNB010017088">
    <property type="protein sequence ID" value="GJT59208.1"/>
    <property type="molecule type" value="Genomic_DNA"/>
</dbReference>
<feature type="region of interest" description="Disordered" evidence="1">
    <location>
        <begin position="421"/>
        <end position="448"/>
    </location>
</feature>
<reference evidence="2" key="1">
    <citation type="journal article" date="2022" name="Int. J. Mol. Sci.">
        <title>Draft Genome of Tanacetum Coccineum: Genomic Comparison of Closely Related Tanacetum-Family Plants.</title>
        <authorList>
            <person name="Yamashiro T."/>
            <person name="Shiraishi A."/>
            <person name="Nakayama K."/>
            <person name="Satake H."/>
        </authorList>
    </citation>
    <scope>NUCLEOTIDE SEQUENCE</scope>
</reference>
<sequence length="448" mass="50112">MGSRADGGIQTEDALKPSPVHETEMPEICLPLRKRPCRTTPGPGYEVRESSAAGAARQLDLTPAGQSFIGLSIDDLDAALGTPDEEPEYLVPAWAQSMDALSYHTFRGHNHLDYDLLKSTIGDETLSGGTKDSEEPQYPDETSFRDSKYSAKRILRARATKRRPEQFLDWVMTLATVTVLLKKAPNKETSRSTLVTTTPPPSQDPTYQTNIGVTSAQLQAMIDQGVTAVLAARDTTRNGDDSHTSGTGGHRRSATLPMFRGWKTVFRIRPVTNDVAYAMTWTDLKKKMTTKYCPRNEIKKIEAELWNLKVKGTDVYVEDARPRIYTQVLCIEAKNHQEAIEMATELMDRRINTFAERQAENKRKFEDTSRNNQNQQQNKRQNTGRAYAAGNGGQRKRDDRTKPQCPKCNFQPIRPCIPHAITARAKPPGPRTVGPPCQLANNNTNNRK</sequence>